<sequence>MGPDAKPAVEAVAGGVRVHLRVTPRASRNAVLGTMDGPEGRQLLKVAVTTVPEDGKANEAVLKLLSKTWRVPKSTLTIVAGLTDRNKVVAVAGDTKVLLATIRASWGD</sequence>
<keyword evidence="4" id="KW-1185">Reference proteome</keyword>
<dbReference type="SMART" id="SM01152">
    <property type="entry name" value="DUF167"/>
    <property type="match status" value="1"/>
</dbReference>
<dbReference type="AlphaFoldDB" id="A0A7X0EFJ4"/>
<dbReference type="InterPro" id="IPR003746">
    <property type="entry name" value="DUF167"/>
</dbReference>
<comment type="caution">
    <text evidence="3">The sequence shown here is derived from an EMBL/GenBank/DDBJ whole genome shotgun (WGS) entry which is preliminary data.</text>
</comment>
<name>A0A7X0EFJ4_9PROT</name>
<dbReference type="SUPFAM" id="SSF69786">
    <property type="entry name" value="YggU-like"/>
    <property type="match status" value="1"/>
</dbReference>
<evidence type="ECO:0000313" key="3">
    <source>
        <dbReference type="EMBL" id="MBB6252554.1"/>
    </source>
</evidence>
<dbReference type="PANTHER" id="PTHR13420">
    <property type="entry name" value="UPF0235 PROTEIN C15ORF40"/>
    <property type="match status" value="1"/>
</dbReference>
<dbReference type="HAMAP" id="MF_00634">
    <property type="entry name" value="UPF0235"/>
    <property type="match status" value="1"/>
</dbReference>
<proteinExistence type="inferred from homology"/>
<gene>
    <name evidence="3" type="ORF">FHS74_003114</name>
</gene>
<organism evidence="3 4">
    <name type="scientific">Nitrospirillum iridis</name>
    <dbReference type="NCBI Taxonomy" id="765888"/>
    <lineage>
        <taxon>Bacteria</taxon>
        <taxon>Pseudomonadati</taxon>
        <taxon>Pseudomonadota</taxon>
        <taxon>Alphaproteobacteria</taxon>
        <taxon>Rhodospirillales</taxon>
        <taxon>Azospirillaceae</taxon>
        <taxon>Nitrospirillum</taxon>
    </lineage>
</organism>
<dbReference type="RefSeq" id="WP_184802074.1">
    <property type="nucleotide sequence ID" value="NZ_JACIIZ010000008.1"/>
</dbReference>
<dbReference type="PANTHER" id="PTHR13420:SF7">
    <property type="entry name" value="UPF0235 PROTEIN C15ORF40"/>
    <property type="match status" value="1"/>
</dbReference>
<protein>
    <recommendedName>
        <fullName evidence="2">UPF0235 protein FHS74_003114</fullName>
    </recommendedName>
</protein>
<dbReference type="GO" id="GO:0005737">
    <property type="term" value="C:cytoplasm"/>
    <property type="evidence" value="ECO:0007669"/>
    <property type="project" value="TreeGrafter"/>
</dbReference>
<comment type="similarity">
    <text evidence="1 2">Belongs to the UPF0235 family.</text>
</comment>
<reference evidence="3 4" key="1">
    <citation type="submission" date="2020-08" db="EMBL/GenBank/DDBJ databases">
        <title>Genomic Encyclopedia of Type Strains, Phase IV (KMG-IV): sequencing the most valuable type-strain genomes for metagenomic binning, comparative biology and taxonomic classification.</title>
        <authorList>
            <person name="Goeker M."/>
        </authorList>
    </citation>
    <scope>NUCLEOTIDE SEQUENCE [LARGE SCALE GENOMIC DNA]</scope>
    <source>
        <strain evidence="3 4">DSM 22198</strain>
    </source>
</reference>
<evidence type="ECO:0000256" key="2">
    <source>
        <dbReference type="HAMAP-Rule" id="MF_00634"/>
    </source>
</evidence>
<dbReference type="NCBIfam" id="TIGR00251">
    <property type="entry name" value="DUF167 family protein"/>
    <property type="match status" value="1"/>
</dbReference>
<dbReference type="Gene3D" id="3.30.1200.10">
    <property type="entry name" value="YggU-like"/>
    <property type="match status" value="1"/>
</dbReference>
<dbReference type="Pfam" id="PF02594">
    <property type="entry name" value="DUF167"/>
    <property type="match status" value="1"/>
</dbReference>
<accession>A0A7X0EFJ4</accession>
<dbReference type="EMBL" id="JACIIZ010000008">
    <property type="protein sequence ID" value="MBB6252554.1"/>
    <property type="molecule type" value="Genomic_DNA"/>
</dbReference>
<evidence type="ECO:0000256" key="1">
    <source>
        <dbReference type="ARBA" id="ARBA00010364"/>
    </source>
</evidence>
<dbReference type="InterPro" id="IPR036591">
    <property type="entry name" value="YggU-like_sf"/>
</dbReference>
<dbReference type="Proteomes" id="UP000539175">
    <property type="component" value="Unassembled WGS sequence"/>
</dbReference>
<evidence type="ECO:0000313" key="4">
    <source>
        <dbReference type="Proteomes" id="UP000539175"/>
    </source>
</evidence>